<keyword evidence="3" id="KW-1185">Reference proteome</keyword>
<dbReference type="InterPro" id="IPR052186">
    <property type="entry name" value="Hydantoin_racemase-like"/>
</dbReference>
<proteinExistence type="inferred from homology"/>
<dbReference type="EMBL" id="FPKU01000003">
    <property type="protein sequence ID" value="SFZ85926.1"/>
    <property type="molecule type" value="Genomic_DNA"/>
</dbReference>
<dbReference type="RefSeq" id="WP_072345131.1">
    <property type="nucleotide sequence ID" value="NZ_FPKU01000003.1"/>
</dbReference>
<evidence type="ECO:0000313" key="2">
    <source>
        <dbReference type="EMBL" id="SFZ85926.1"/>
    </source>
</evidence>
<sequence length="250" mass="25901">MPNAGAKPVILVINPNISPSVSASILDLVRDELGGRAEARLRTAPFGFGYISTHTGLVLAAHAVLEVYADYVAEAGEPDAVIIACFGDPAVQALREIARVPVIGFAEAGFRKAALGPGRFLVATSGAMWLEVLRQLAFSLDLIEKVSGFLALEGDTPAGMAQSLSLKAAASGAASIVLGGAGLIPTLPSISALLAYPVIDPHRSAVEFALGLIGQKSPPRPTFALTLSGVSRNLTRLLAAPEDHRPVPLR</sequence>
<dbReference type="InterPro" id="IPR053714">
    <property type="entry name" value="Iso_Racemase_Enz_sf"/>
</dbReference>
<name>A0A1K2I0M9_9HYPH</name>
<protein>
    <submittedName>
        <fullName evidence="2">Asp/Glu/hydantoin racemase</fullName>
    </submittedName>
</protein>
<dbReference type="Pfam" id="PF01177">
    <property type="entry name" value="Asp_Glu_race"/>
    <property type="match status" value="1"/>
</dbReference>
<accession>A0A1K2I0M9</accession>
<dbReference type="OrthoDB" id="9791723at2"/>
<dbReference type="PANTHER" id="PTHR28047:SF5">
    <property type="entry name" value="PROTEIN DCG1"/>
    <property type="match status" value="1"/>
</dbReference>
<dbReference type="InterPro" id="IPR015942">
    <property type="entry name" value="Asp/Glu/hydantoin_racemase"/>
</dbReference>
<dbReference type="Gene3D" id="3.40.50.12500">
    <property type="match status" value="1"/>
</dbReference>
<evidence type="ECO:0000256" key="1">
    <source>
        <dbReference type="ARBA" id="ARBA00038414"/>
    </source>
</evidence>
<organism evidence="2 3">
    <name type="scientific">Devosia enhydra</name>
    <dbReference type="NCBI Taxonomy" id="665118"/>
    <lineage>
        <taxon>Bacteria</taxon>
        <taxon>Pseudomonadati</taxon>
        <taxon>Pseudomonadota</taxon>
        <taxon>Alphaproteobacteria</taxon>
        <taxon>Hyphomicrobiales</taxon>
        <taxon>Devosiaceae</taxon>
        <taxon>Devosia</taxon>
    </lineage>
</organism>
<dbReference type="PANTHER" id="PTHR28047">
    <property type="entry name" value="PROTEIN DCG1"/>
    <property type="match status" value="1"/>
</dbReference>
<dbReference type="Proteomes" id="UP000183447">
    <property type="component" value="Unassembled WGS sequence"/>
</dbReference>
<evidence type="ECO:0000313" key="3">
    <source>
        <dbReference type="Proteomes" id="UP000183447"/>
    </source>
</evidence>
<dbReference type="STRING" id="665118.SAMN02983003_3098"/>
<reference evidence="2 3" key="1">
    <citation type="submission" date="2016-11" db="EMBL/GenBank/DDBJ databases">
        <authorList>
            <person name="Jaros S."/>
            <person name="Januszkiewicz K."/>
            <person name="Wedrychowicz H."/>
        </authorList>
    </citation>
    <scope>NUCLEOTIDE SEQUENCE [LARGE SCALE GENOMIC DNA]</scope>
    <source>
        <strain evidence="2 3">ATCC 23634</strain>
    </source>
</reference>
<dbReference type="GO" id="GO:0047661">
    <property type="term" value="F:amino-acid racemase activity"/>
    <property type="evidence" value="ECO:0007669"/>
    <property type="project" value="InterPro"/>
</dbReference>
<comment type="similarity">
    <text evidence="1">Belongs to the HyuE racemase family.</text>
</comment>
<dbReference type="AlphaFoldDB" id="A0A1K2I0M9"/>
<gene>
    <name evidence="2" type="ORF">SAMN02983003_3098</name>
</gene>